<feature type="region of interest" description="Disordered" evidence="1">
    <location>
        <begin position="28"/>
        <end position="52"/>
    </location>
</feature>
<proteinExistence type="predicted"/>
<dbReference type="InterPro" id="IPR040256">
    <property type="entry name" value="At4g02000-like"/>
</dbReference>
<evidence type="ECO:0000259" key="2">
    <source>
        <dbReference type="Pfam" id="PF14111"/>
    </source>
</evidence>
<organism evidence="3 4">
    <name type="scientific">Raphanus sativus</name>
    <name type="common">Radish</name>
    <name type="synonym">Raphanus raphanistrum var. sativus</name>
    <dbReference type="NCBI Taxonomy" id="3726"/>
    <lineage>
        <taxon>Eukaryota</taxon>
        <taxon>Viridiplantae</taxon>
        <taxon>Streptophyta</taxon>
        <taxon>Embryophyta</taxon>
        <taxon>Tracheophyta</taxon>
        <taxon>Spermatophyta</taxon>
        <taxon>Magnoliopsida</taxon>
        <taxon>eudicotyledons</taxon>
        <taxon>Gunneridae</taxon>
        <taxon>Pentapetalae</taxon>
        <taxon>rosids</taxon>
        <taxon>malvids</taxon>
        <taxon>Brassicales</taxon>
        <taxon>Brassicaceae</taxon>
        <taxon>Brassiceae</taxon>
        <taxon>Raphanus</taxon>
    </lineage>
</organism>
<name>A0A9W3C763_RAPSA</name>
<dbReference type="Pfam" id="PF14111">
    <property type="entry name" value="DUF4283"/>
    <property type="match status" value="1"/>
</dbReference>
<gene>
    <name evidence="4" type="primary">LOC130497999</name>
</gene>
<dbReference type="AlphaFoldDB" id="A0A9W3C763"/>
<keyword evidence="3" id="KW-1185">Reference proteome</keyword>
<feature type="domain" description="DUF4283" evidence="2">
    <location>
        <begin position="108"/>
        <end position="187"/>
    </location>
</feature>
<reference evidence="3" key="1">
    <citation type="journal article" date="2019" name="Database">
        <title>The radish genome database (RadishGD): an integrated information resource for radish genomics.</title>
        <authorList>
            <person name="Yu H.J."/>
            <person name="Baek S."/>
            <person name="Lee Y.J."/>
            <person name="Cho A."/>
            <person name="Mun J.H."/>
        </authorList>
    </citation>
    <scope>NUCLEOTIDE SEQUENCE [LARGE SCALE GENOMIC DNA]</scope>
    <source>
        <strain evidence="3">cv. WK10039</strain>
    </source>
</reference>
<dbReference type="GeneID" id="130497999"/>
<feature type="region of interest" description="Disordered" evidence="1">
    <location>
        <begin position="421"/>
        <end position="443"/>
    </location>
</feature>
<dbReference type="PANTHER" id="PTHR31286:SF148">
    <property type="entry name" value="DUF4283 DOMAIN-CONTAINING PROTEIN"/>
    <property type="match status" value="1"/>
</dbReference>
<dbReference type="OrthoDB" id="1110037at2759"/>
<protein>
    <submittedName>
        <fullName evidence="4">Uncharacterized protein LOC130497999</fullName>
    </submittedName>
</protein>
<dbReference type="PANTHER" id="PTHR31286">
    <property type="entry name" value="GLYCINE-RICH CELL WALL STRUCTURAL PROTEIN 1.8-LIKE"/>
    <property type="match status" value="1"/>
</dbReference>
<reference evidence="4" key="2">
    <citation type="submission" date="2025-08" db="UniProtKB">
        <authorList>
            <consortium name="RefSeq"/>
        </authorList>
    </citation>
    <scope>IDENTIFICATION</scope>
    <source>
        <tissue evidence="4">Leaf</tissue>
    </source>
</reference>
<accession>A0A9W3C763</accession>
<evidence type="ECO:0000313" key="3">
    <source>
        <dbReference type="Proteomes" id="UP000504610"/>
    </source>
</evidence>
<dbReference type="KEGG" id="rsz:130497999"/>
<dbReference type="RefSeq" id="XP_056847302.1">
    <property type="nucleotide sequence ID" value="XM_056991322.1"/>
</dbReference>
<evidence type="ECO:0000256" key="1">
    <source>
        <dbReference type="SAM" id="MobiDB-lite"/>
    </source>
</evidence>
<dbReference type="InterPro" id="IPR025558">
    <property type="entry name" value="DUF4283"/>
</dbReference>
<evidence type="ECO:0000313" key="4">
    <source>
        <dbReference type="RefSeq" id="XP_056847302.1"/>
    </source>
</evidence>
<feature type="compositionally biased region" description="Basic and acidic residues" evidence="1">
    <location>
        <begin position="421"/>
        <end position="433"/>
    </location>
</feature>
<dbReference type="Proteomes" id="UP000504610">
    <property type="component" value="Chromosome 7"/>
</dbReference>
<sequence>MGDPDHLLPLTEGIHGSTVIEVLKTSMVGEGGSSDSGSGLKKQQLETSTEALEDNQSNLIKSDLKTGEWVNAVQGKKKLTKYEMDIQIEDGVGSVSVPDEVFKDAAPLWEDFLIGRFLDKAPHIGKVHAIVNKIWALSDKSQMIDVYVINSTTMKFRVTNAATRNRIVRRAMWNIAEIPVVMAKWSPLTEDIEQETHSIPLWVHLKNVPMDMFSWKGLSFITSSVGVPERLHPETEQCVNLKIAKVFVKADLSKELPKTMNFTSQGKKTLVEYTYPWLPPKCTHCGKWGHLVHACRRRNEEKEVVLETKSGEVVRSVEEGGSKEKIKEVETGSVDTTENKKEDIMDILEKSVGSNKSAKNTIKEAGEEIWREVSPGKVSRTPQTNKKFESGQVSILSNSRFSVLSQDEEEGEIMKNKEEVVEVNKEEKRGNELEKEDDNEDLEKETTIVSFRCDCSESKGRWPE</sequence>
<feature type="compositionally biased region" description="Acidic residues" evidence="1">
    <location>
        <begin position="434"/>
        <end position="443"/>
    </location>
</feature>